<organism evidence="10">
    <name type="scientific">Streltzoviella insularis</name>
    <dbReference type="NCBI Taxonomy" id="1206366"/>
    <lineage>
        <taxon>Eukaryota</taxon>
        <taxon>Metazoa</taxon>
        <taxon>Ecdysozoa</taxon>
        <taxon>Arthropoda</taxon>
        <taxon>Hexapoda</taxon>
        <taxon>Insecta</taxon>
        <taxon>Pterygota</taxon>
        <taxon>Neoptera</taxon>
        <taxon>Endopterygota</taxon>
        <taxon>Lepidoptera</taxon>
        <taxon>Glossata</taxon>
        <taxon>Ditrysia</taxon>
        <taxon>Cossoidea</taxon>
        <taxon>Cossidae</taxon>
        <taxon>Cossinae</taxon>
        <taxon>Streltzoviella</taxon>
    </lineage>
</organism>
<evidence type="ECO:0000256" key="5">
    <source>
        <dbReference type="ARBA" id="ARBA00023002"/>
    </source>
</evidence>
<evidence type="ECO:0000313" key="10">
    <source>
        <dbReference type="EMBL" id="QLI62182.1"/>
    </source>
</evidence>
<feature type="binding site" description="axial binding residue" evidence="8">
    <location>
        <position position="441"/>
    </location>
    <ligand>
        <name>heme</name>
        <dbReference type="ChEBI" id="CHEBI:30413"/>
    </ligand>
    <ligandPart>
        <name>Fe</name>
        <dbReference type="ChEBI" id="CHEBI:18248"/>
    </ligandPart>
</feature>
<dbReference type="CDD" id="cd20628">
    <property type="entry name" value="CYP4"/>
    <property type="match status" value="1"/>
</dbReference>
<keyword evidence="4 8" id="KW-0479">Metal-binding</keyword>
<evidence type="ECO:0000256" key="3">
    <source>
        <dbReference type="ARBA" id="ARBA00022617"/>
    </source>
</evidence>
<dbReference type="EMBL" id="MT386898">
    <property type="protein sequence ID" value="QLI62182.1"/>
    <property type="molecule type" value="mRNA"/>
</dbReference>
<dbReference type="PANTHER" id="PTHR24291">
    <property type="entry name" value="CYTOCHROME P450 FAMILY 4"/>
    <property type="match status" value="1"/>
</dbReference>
<dbReference type="PROSITE" id="PS00086">
    <property type="entry name" value="CYTOCHROME_P450"/>
    <property type="match status" value="1"/>
</dbReference>
<evidence type="ECO:0000256" key="4">
    <source>
        <dbReference type="ARBA" id="ARBA00022723"/>
    </source>
</evidence>
<reference evidence="10" key="1">
    <citation type="journal article" date="2019" name="Sci. Rep.">
        <title>Antennal transcriptome analyses and olfactory protein identification in an important wood-boring moth pest, Streltzoviella insularis (Lepidoptera: Cossidae).</title>
        <authorList>
            <person name="Yang Y"/>
            <person name="Li W"/>
            <person name="Tao J Zong.S."/>
        </authorList>
    </citation>
    <scope>NUCLEOTIDE SEQUENCE</scope>
    <source>
        <tissue evidence="10">Antennae</tissue>
    </source>
</reference>
<name>A0A7D5YKC6_9NEOP</name>
<dbReference type="PANTHER" id="PTHR24291:SF187">
    <property type="entry name" value="CYTOCHROME P450 4AE1-RELATED"/>
    <property type="match status" value="1"/>
</dbReference>
<dbReference type="InterPro" id="IPR002401">
    <property type="entry name" value="Cyt_P450_E_grp-I"/>
</dbReference>
<dbReference type="InterPro" id="IPR036396">
    <property type="entry name" value="Cyt_P450_sf"/>
</dbReference>
<dbReference type="SUPFAM" id="SSF48264">
    <property type="entry name" value="Cytochrome P450"/>
    <property type="match status" value="1"/>
</dbReference>
<dbReference type="GO" id="GO:0020037">
    <property type="term" value="F:heme binding"/>
    <property type="evidence" value="ECO:0007669"/>
    <property type="project" value="InterPro"/>
</dbReference>
<keyword evidence="7 9" id="KW-0503">Monooxygenase</keyword>
<accession>A0A7D5YKC6</accession>
<evidence type="ECO:0000256" key="7">
    <source>
        <dbReference type="ARBA" id="ARBA00023033"/>
    </source>
</evidence>
<evidence type="ECO:0000256" key="8">
    <source>
        <dbReference type="PIRSR" id="PIRSR602401-1"/>
    </source>
</evidence>
<keyword evidence="5 9" id="KW-0560">Oxidoreductase</keyword>
<dbReference type="Gene3D" id="1.10.630.10">
    <property type="entry name" value="Cytochrome P450"/>
    <property type="match status" value="1"/>
</dbReference>
<sequence>MILFIIALVFIVVILNSWLNLIKDNKKTNIRGPFPLPIVGNGHLFLGNSSDFLKRLSQLTLRYGDIVRAHILSRRYVILSHPKYIEGIVSSTEMITKGNSYTFLQPWLGQGLLTASGNRWRTHRKFLTPAFHYNILQTFLPVFLKNEKILRRKLRNLADGRPIDLFPIIALAALDNVAETIMGVSFNAQNHSESKYVKAIEILSEIVSLRMRNPFVTADVIFNLLPYKNKQEKALKILHEHTRNVMEIRRQDLKKLNITNLSDSTDLGLKNKHAFLDLLLLSELDGQKFDDESIREEVDTFMFEGHDTTTSGIVYCLYSISKNMDVQQKILDEQMKILNSDLEKDPTYTELQQMKYLELVIKESLRLYPSVPLIERAVNKNIEIAGYNILRDTSVIINIIQMQRNPDVYECPLEFRPERFETSNLKNPYSWLAFSAGPRNCIGQKFAMLEMKVLLSAIVRHFNILPSGKEPELCGDLILRSTNGVFIKLSPRV</sequence>
<protein>
    <submittedName>
        <fullName evidence="10">Cytochrome P450 33</fullName>
    </submittedName>
</protein>
<dbReference type="InterPro" id="IPR001128">
    <property type="entry name" value="Cyt_P450"/>
</dbReference>
<evidence type="ECO:0000256" key="1">
    <source>
        <dbReference type="ARBA" id="ARBA00001971"/>
    </source>
</evidence>
<dbReference type="GO" id="GO:0016705">
    <property type="term" value="F:oxidoreductase activity, acting on paired donors, with incorporation or reduction of molecular oxygen"/>
    <property type="evidence" value="ECO:0007669"/>
    <property type="project" value="InterPro"/>
</dbReference>
<dbReference type="InterPro" id="IPR017972">
    <property type="entry name" value="Cyt_P450_CS"/>
</dbReference>
<keyword evidence="6 8" id="KW-0408">Iron</keyword>
<dbReference type="GO" id="GO:0004497">
    <property type="term" value="F:monooxygenase activity"/>
    <property type="evidence" value="ECO:0007669"/>
    <property type="project" value="UniProtKB-KW"/>
</dbReference>
<evidence type="ECO:0000256" key="2">
    <source>
        <dbReference type="ARBA" id="ARBA00010617"/>
    </source>
</evidence>
<evidence type="ECO:0000256" key="6">
    <source>
        <dbReference type="ARBA" id="ARBA00023004"/>
    </source>
</evidence>
<dbReference type="AlphaFoldDB" id="A0A7D5YKC6"/>
<dbReference type="InterPro" id="IPR050196">
    <property type="entry name" value="Cytochrome_P450_Monoox"/>
</dbReference>
<comment type="similarity">
    <text evidence="2 9">Belongs to the cytochrome P450 family.</text>
</comment>
<dbReference type="PRINTS" id="PR00463">
    <property type="entry name" value="EP450I"/>
</dbReference>
<proteinExistence type="evidence at transcript level"/>
<dbReference type="GO" id="GO:0005506">
    <property type="term" value="F:iron ion binding"/>
    <property type="evidence" value="ECO:0007669"/>
    <property type="project" value="InterPro"/>
</dbReference>
<dbReference type="PRINTS" id="PR00385">
    <property type="entry name" value="P450"/>
</dbReference>
<keyword evidence="3 8" id="KW-0349">Heme</keyword>
<evidence type="ECO:0000256" key="9">
    <source>
        <dbReference type="RuleBase" id="RU000461"/>
    </source>
</evidence>
<dbReference type="Pfam" id="PF00067">
    <property type="entry name" value="p450"/>
    <property type="match status" value="1"/>
</dbReference>
<comment type="cofactor">
    <cofactor evidence="1 8">
        <name>heme</name>
        <dbReference type="ChEBI" id="CHEBI:30413"/>
    </cofactor>
</comment>
<reference evidence="10" key="2">
    <citation type="submission" date="2020-04" db="EMBL/GenBank/DDBJ databases">
        <authorList>
            <person name="Yang Y."/>
        </authorList>
    </citation>
    <scope>NUCLEOTIDE SEQUENCE</scope>
    <source>
        <tissue evidence="10">Antennae</tissue>
    </source>
</reference>